<dbReference type="EMBL" id="GBRH01169530">
    <property type="protein sequence ID" value="JAE28366.1"/>
    <property type="molecule type" value="Transcribed_RNA"/>
</dbReference>
<proteinExistence type="predicted"/>
<sequence length="103" mass="11188">MLADHYNKRVMIVDTSNEIGGDGDIPHPGIGNARRLQVPNQDMQHKVLIEAVENHMPQAIVIDEIGTKLEAMAASTIAQRGIQLVATAHGVTIENLIMNPSLE</sequence>
<name>A0A0A9H0K5_ARUDO</name>
<dbReference type="PANTHER" id="PTHR20953">
    <property type="entry name" value="KINASE-RELATED"/>
    <property type="match status" value="1"/>
</dbReference>
<organism evidence="1">
    <name type="scientific">Arundo donax</name>
    <name type="common">Giant reed</name>
    <name type="synonym">Donax arundinaceus</name>
    <dbReference type="NCBI Taxonomy" id="35708"/>
    <lineage>
        <taxon>Eukaryota</taxon>
        <taxon>Viridiplantae</taxon>
        <taxon>Streptophyta</taxon>
        <taxon>Embryophyta</taxon>
        <taxon>Tracheophyta</taxon>
        <taxon>Spermatophyta</taxon>
        <taxon>Magnoliopsida</taxon>
        <taxon>Liliopsida</taxon>
        <taxon>Poales</taxon>
        <taxon>Poaceae</taxon>
        <taxon>PACMAD clade</taxon>
        <taxon>Arundinoideae</taxon>
        <taxon>Arundineae</taxon>
        <taxon>Arundo</taxon>
    </lineage>
</organism>
<evidence type="ECO:0000313" key="1">
    <source>
        <dbReference type="EMBL" id="JAE28366.1"/>
    </source>
</evidence>
<accession>A0A0A9H0K5</accession>
<protein>
    <submittedName>
        <fullName evidence="1">Uncharacterized protein</fullName>
    </submittedName>
</protein>
<dbReference type="GO" id="GO:0005524">
    <property type="term" value="F:ATP binding"/>
    <property type="evidence" value="ECO:0007669"/>
    <property type="project" value="UniProtKB-KW"/>
</dbReference>
<dbReference type="Gene3D" id="3.40.50.300">
    <property type="entry name" value="P-loop containing nucleotide triphosphate hydrolases"/>
    <property type="match status" value="1"/>
</dbReference>
<dbReference type="PANTHER" id="PTHR20953:SF3">
    <property type="entry name" value="P-LOOP CONTAINING NUCLEOSIDE TRIPHOSPHATE HYDROLASES SUPERFAMILY PROTEIN"/>
    <property type="match status" value="1"/>
</dbReference>
<dbReference type="AlphaFoldDB" id="A0A0A9H0K5"/>
<reference evidence="1" key="2">
    <citation type="journal article" date="2015" name="Data Brief">
        <title>Shoot transcriptome of the giant reed, Arundo donax.</title>
        <authorList>
            <person name="Barrero R.A."/>
            <person name="Guerrero F.D."/>
            <person name="Moolhuijzen P."/>
            <person name="Goolsby J.A."/>
            <person name="Tidwell J."/>
            <person name="Bellgard S.E."/>
            <person name="Bellgard M.I."/>
        </authorList>
    </citation>
    <scope>NUCLEOTIDE SEQUENCE</scope>
    <source>
        <tissue evidence="1">Shoot tissue taken approximately 20 cm above the soil surface</tissue>
    </source>
</reference>
<reference evidence="1" key="1">
    <citation type="submission" date="2014-09" db="EMBL/GenBank/DDBJ databases">
        <authorList>
            <person name="Magalhaes I.L.F."/>
            <person name="Oliveira U."/>
            <person name="Santos F.R."/>
            <person name="Vidigal T.H.D.A."/>
            <person name="Brescovit A.D."/>
            <person name="Santos A.J."/>
        </authorList>
    </citation>
    <scope>NUCLEOTIDE SEQUENCE</scope>
    <source>
        <tissue evidence="1">Shoot tissue taken approximately 20 cm above the soil surface</tissue>
    </source>
</reference>
<dbReference type="InterPro" id="IPR027417">
    <property type="entry name" value="P-loop_NTPase"/>
</dbReference>
<dbReference type="GO" id="GO:0009507">
    <property type="term" value="C:chloroplast"/>
    <property type="evidence" value="ECO:0007669"/>
    <property type="project" value="TreeGrafter"/>
</dbReference>